<dbReference type="SUPFAM" id="SSF50814">
    <property type="entry name" value="Lipocalins"/>
    <property type="match status" value="1"/>
</dbReference>
<dbReference type="InterPro" id="IPR012674">
    <property type="entry name" value="Calycin"/>
</dbReference>
<reference evidence="2" key="1">
    <citation type="submission" date="2016-05" db="EMBL/GenBank/DDBJ databases">
        <title>Comparative genomics of biotechnologically important yeasts.</title>
        <authorList>
            <consortium name="DOE Joint Genome Institute"/>
            <person name="Riley R."/>
            <person name="Haridas S."/>
            <person name="Wolfe K.H."/>
            <person name="Lopes M.R."/>
            <person name="Hittinger C.T."/>
            <person name="Goker M."/>
            <person name="Salamov A."/>
            <person name="Wisecaver J."/>
            <person name="Long T.M."/>
            <person name="Aerts A.L."/>
            <person name="Barry K."/>
            <person name="Choi C."/>
            <person name="Clum A."/>
            <person name="Coughlan A.Y."/>
            <person name="Deshpande S."/>
            <person name="Douglass A.P."/>
            <person name="Hanson S.J."/>
            <person name="Klenk H.-P."/>
            <person name="Labutti K."/>
            <person name="Lapidus A."/>
            <person name="Lindquist E."/>
            <person name="Lipzen A."/>
            <person name="Meier-Kolthoff J.P."/>
            <person name="Ohm R.A."/>
            <person name="Otillar R.P."/>
            <person name="Pangilinan J."/>
            <person name="Peng Y."/>
            <person name="Rokas A."/>
            <person name="Rosa C.A."/>
            <person name="Scheuner C."/>
            <person name="Sibirny A.A."/>
            <person name="Slot J.C."/>
            <person name="Stielow J.B."/>
            <person name="Sun H."/>
            <person name="Kurtzman C.P."/>
            <person name="Blackwell M."/>
            <person name="Grigoriev I.V."/>
            <person name="Jeffries T.W."/>
        </authorList>
    </citation>
    <scope>NUCLEOTIDE SEQUENCE [LARGE SCALE GENOMIC DNA]</scope>
    <source>
        <strain evidence="2">NRRL Y-1933</strain>
    </source>
</reference>
<dbReference type="PANTHER" id="PTHR40087">
    <property type="entry name" value="PHENOLIC ACID DECARBOXYLASE PADC"/>
    <property type="match status" value="1"/>
</dbReference>
<dbReference type="InterPro" id="IPR008729">
    <property type="entry name" value="PA_de_COase"/>
</dbReference>
<gene>
    <name evidence="1" type="ORF">HYPBUDRAFT_149297</name>
</gene>
<dbReference type="Gene3D" id="2.40.128.20">
    <property type="match status" value="1"/>
</dbReference>
<dbReference type="Proteomes" id="UP000095085">
    <property type="component" value="Unassembled WGS sequence"/>
</dbReference>
<dbReference type="GO" id="GO:0016831">
    <property type="term" value="F:carboxy-lyase activity"/>
    <property type="evidence" value="ECO:0007669"/>
    <property type="project" value="InterPro"/>
</dbReference>
<evidence type="ECO:0000313" key="2">
    <source>
        <dbReference type="Proteomes" id="UP000095085"/>
    </source>
</evidence>
<accession>A0A1E4RGN0</accession>
<organism evidence="1 2">
    <name type="scientific">Hyphopichia burtonii NRRL Y-1933</name>
    <dbReference type="NCBI Taxonomy" id="984485"/>
    <lineage>
        <taxon>Eukaryota</taxon>
        <taxon>Fungi</taxon>
        <taxon>Dikarya</taxon>
        <taxon>Ascomycota</taxon>
        <taxon>Saccharomycotina</taxon>
        <taxon>Pichiomycetes</taxon>
        <taxon>Debaryomycetaceae</taxon>
        <taxon>Hyphopichia</taxon>
    </lineage>
</organism>
<dbReference type="OrthoDB" id="4415004at2759"/>
<dbReference type="GeneID" id="30994741"/>
<evidence type="ECO:0000313" key="1">
    <source>
        <dbReference type="EMBL" id="ODV66427.1"/>
    </source>
</evidence>
<proteinExistence type="predicted"/>
<name>A0A1E4RGN0_9ASCO</name>
<sequence length="197" mass="22946">MPSISGIYQKIVSSFKKENPSKENTAKGNYDPTLGVCEFSVPEKEFEEELLDKHFEYTYDNGWTYQFWVPNKERIIYSISGGPMAGRSNFQTTYYQRIRKNLWQINWLEETGTIVSIVLDIDNKRITTFCVFSKGHWENPLIAHGDKRNPSDLKNWRNLARIGLQTNRYLLPEQATIDKIYDGPGELKPVELSHPTY</sequence>
<dbReference type="RefSeq" id="XP_020075494.1">
    <property type="nucleotide sequence ID" value="XM_020220191.1"/>
</dbReference>
<keyword evidence="2" id="KW-1185">Reference proteome</keyword>
<dbReference type="AlphaFoldDB" id="A0A1E4RGN0"/>
<dbReference type="PANTHER" id="PTHR40087:SF1">
    <property type="entry name" value="PHENOLIC ACID DECARBOXYLASE PADC"/>
    <property type="match status" value="1"/>
</dbReference>
<protein>
    <submittedName>
        <fullName evidence="1">Phenolic acid decarboxylase</fullName>
    </submittedName>
</protein>
<dbReference type="Pfam" id="PF05870">
    <property type="entry name" value="PA_decarbox"/>
    <property type="match status" value="1"/>
</dbReference>
<dbReference type="EMBL" id="KV454542">
    <property type="protein sequence ID" value="ODV66427.1"/>
    <property type="molecule type" value="Genomic_DNA"/>
</dbReference>